<dbReference type="AlphaFoldDB" id="A0A517TW31"/>
<dbReference type="RefSeq" id="WP_145432135.1">
    <property type="nucleotide sequence ID" value="NZ_CP036339.1"/>
</dbReference>
<sequence>MAANLNMHGPHRQAANSAAADLDVTGPLDPESREAHDLLEALDDAMFEAIAGDEASLTRAHDLWQRAVAAVGGERVEESREQYLRFAVETTKQCATGEVREPAKMLAAVEVIAWLTRGAA</sequence>
<protein>
    <submittedName>
        <fullName evidence="2">Uncharacterized protein</fullName>
    </submittedName>
</protein>
<name>A0A517TW31_9BACT</name>
<feature type="region of interest" description="Disordered" evidence="1">
    <location>
        <begin position="1"/>
        <end position="34"/>
    </location>
</feature>
<gene>
    <name evidence="2" type="ORF">I41_17570</name>
</gene>
<evidence type="ECO:0000313" key="3">
    <source>
        <dbReference type="Proteomes" id="UP000317909"/>
    </source>
</evidence>
<evidence type="ECO:0000313" key="2">
    <source>
        <dbReference type="EMBL" id="QDT72577.1"/>
    </source>
</evidence>
<reference evidence="2 3" key="1">
    <citation type="submission" date="2019-02" db="EMBL/GenBank/DDBJ databases">
        <title>Deep-cultivation of Planctomycetes and their phenomic and genomic characterization uncovers novel biology.</title>
        <authorList>
            <person name="Wiegand S."/>
            <person name="Jogler M."/>
            <person name="Boedeker C."/>
            <person name="Pinto D."/>
            <person name="Vollmers J."/>
            <person name="Rivas-Marin E."/>
            <person name="Kohn T."/>
            <person name="Peeters S.H."/>
            <person name="Heuer A."/>
            <person name="Rast P."/>
            <person name="Oberbeckmann S."/>
            <person name="Bunk B."/>
            <person name="Jeske O."/>
            <person name="Meyerdierks A."/>
            <person name="Storesund J.E."/>
            <person name="Kallscheuer N."/>
            <person name="Luecker S."/>
            <person name="Lage O.M."/>
            <person name="Pohl T."/>
            <person name="Merkel B.J."/>
            <person name="Hornburger P."/>
            <person name="Mueller R.-W."/>
            <person name="Bruemmer F."/>
            <person name="Labrenz M."/>
            <person name="Spormann A.M."/>
            <person name="Op den Camp H."/>
            <person name="Overmann J."/>
            <person name="Amann R."/>
            <person name="Jetten M.S.M."/>
            <person name="Mascher T."/>
            <person name="Medema M.H."/>
            <person name="Devos D.P."/>
            <person name="Kaster A.-K."/>
            <person name="Ovreas L."/>
            <person name="Rohde M."/>
            <person name="Galperin M.Y."/>
            <person name="Jogler C."/>
        </authorList>
    </citation>
    <scope>NUCLEOTIDE SEQUENCE [LARGE SCALE GENOMIC DNA]</scope>
    <source>
        <strain evidence="2 3">I41</strain>
    </source>
</reference>
<proteinExistence type="predicted"/>
<keyword evidence="3" id="KW-1185">Reference proteome</keyword>
<evidence type="ECO:0000256" key="1">
    <source>
        <dbReference type="SAM" id="MobiDB-lite"/>
    </source>
</evidence>
<dbReference type="EMBL" id="CP036339">
    <property type="protein sequence ID" value="QDT72577.1"/>
    <property type="molecule type" value="Genomic_DNA"/>
</dbReference>
<accession>A0A517TW31</accession>
<dbReference type="Proteomes" id="UP000317909">
    <property type="component" value="Chromosome"/>
</dbReference>
<organism evidence="2 3">
    <name type="scientific">Lacipirellula limnantheis</name>
    <dbReference type="NCBI Taxonomy" id="2528024"/>
    <lineage>
        <taxon>Bacteria</taxon>
        <taxon>Pseudomonadati</taxon>
        <taxon>Planctomycetota</taxon>
        <taxon>Planctomycetia</taxon>
        <taxon>Pirellulales</taxon>
        <taxon>Lacipirellulaceae</taxon>
        <taxon>Lacipirellula</taxon>
    </lineage>
</organism>
<dbReference type="OrthoDB" id="290357at2"/>
<dbReference type="KEGG" id="llh:I41_17570"/>